<dbReference type="EMBL" id="BMIA01000003">
    <property type="protein sequence ID" value="GGH47781.1"/>
    <property type="molecule type" value="Genomic_DNA"/>
</dbReference>
<dbReference type="SUPFAM" id="SSF55869">
    <property type="entry name" value="DNA topoisomerase I domain"/>
    <property type="match status" value="1"/>
</dbReference>
<evidence type="ECO:0000259" key="8">
    <source>
        <dbReference type="Pfam" id="PF21338"/>
    </source>
</evidence>
<evidence type="ECO:0000256" key="6">
    <source>
        <dbReference type="ARBA" id="ARBA00023235"/>
    </source>
</evidence>
<evidence type="ECO:0000259" key="7">
    <source>
        <dbReference type="Pfam" id="PF01028"/>
    </source>
</evidence>
<dbReference type="InterPro" id="IPR011010">
    <property type="entry name" value="DNA_brk_join_enz"/>
</dbReference>
<dbReference type="Pfam" id="PF01028">
    <property type="entry name" value="Topoisom_I"/>
    <property type="match status" value="1"/>
</dbReference>
<evidence type="ECO:0000313" key="10">
    <source>
        <dbReference type="Proteomes" id="UP000600214"/>
    </source>
</evidence>
<feature type="domain" description="DNA topoisomerase I catalytic core eukaryotic-type" evidence="7">
    <location>
        <begin position="130"/>
        <end position="343"/>
    </location>
</feature>
<dbReference type="EC" id="5.6.2.1" evidence="3"/>
<evidence type="ECO:0000256" key="4">
    <source>
        <dbReference type="ARBA" id="ARBA00023029"/>
    </source>
</evidence>
<dbReference type="InterPro" id="IPR049331">
    <property type="entry name" value="Top1B_N_bact"/>
</dbReference>
<dbReference type="Proteomes" id="UP000600214">
    <property type="component" value="Unassembled WGS sequence"/>
</dbReference>
<protein>
    <recommendedName>
        <fullName evidence="3">DNA topoisomerase</fullName>
        <ecNumber evidence="3">5.6.2.1</ecNumber>
    </recommendedName>
</protein>
<dbReference type="SUPFAM" id="SSF56349">
    <property type="entry name" value="DNA breaking-rejoining enzymes"/>
    <property type="match status" value="1"/>
</dbReference>
<comment type="catalytic activity">
    <reaction evidence="1">
        <text>ATP-independent breakage of single-stranded DNA, followed by passage and rejoining.</text>
        <dbReference type="EC" id="5.6.2.1"/>
    </reaction>
</comment>
<dbReference type="Gene3D" id="1.10.132.120">
    <property type="match status" value="1"/>
</dbReference>
<evidence type="ECO:0000256" key="5">
    <source>
        <dbReference type="ARBA" id="ARBA00023125"/>
    </source>
</evidence>
<keyword evidence="4" id="KW-0799">Topoisomerase</keyword>
<dbReference type="PRINTS" id="PR00416">
    <property type="entry name" value="EUTPISMRASEI"/>
</dbReference>
<sequence>MWDNKKVNHMSVAAAPALTTDELVITARQFKKLRKNPALTAEAAGLHYVQSADAPGYTRKGKAPRFYYTDAAGLRCKDPQAIKRIKSLVLPPAWTNVWISADPDAHLQATGIDAAGRKQYRYHPYWNLIRNQTKYYKLLTFSEALPLLREQVEHDLRKRDFDLSKTIALVIKLMDKTCMRVGNQRYKVRHGSSGITTLDARSATVTGSRIRFIFKGKKGIRQDITLQDKQLARLVKQCKEMPGKRLFQYVTESGCKCALNAQQVNDYIRRHTGATFSAKDFRTWMGTVTAFEYLSRQEKTSSQRQLTRVLNTCLDAVATHLGNTRAVCKKYYVHPAVFRAYEHNRIQRFLNRQVEEAAYFSETEQHVRALLARPN</sequence>
<accession>A0ABQ1Z2H6</accession>
<reference evidence="10" key="1">
    <citation type="journal article" date="2019" name="Int. J. Syst. Evol. Microbiol.">
        <title>The Global Catalogue of Microorganisms (GCM) 10K type strain sequencing project: providing services to taxonomists for standard genome sequencing and annotation.</title>
        <authorList>
            <consortium name="The Broad Institute Genomics Platform"/>
            <consortium name="The Broad Institute Genome Sequencing Center for Infectious Disease"/>
            <person name="Wu L."/>
            <person name="Ma J."/>
        </authorList>
    </citation>
    <scope>NUCLEOTIDE SEQUENCE [LARGE SCALE GENOMIC DNA]</scope>
    <source>
        <strain evidence="10">CGMCC 1.15288</strain>
    </source>
</reference>
<keyword evidence="10" id="KW-1185">Reference proteome</keyword>
<comment type="similarity">
    <text evidence="2">Belongs to the type IB topoisomerase family.</text>
</comment>
<dbReference type="Gene3D" id="3.30.66.10">
    <property type="entry name" value="DNA topoisomerase I domain"/>
    <property type="match status" value="1"/>
</dbReference>
<comment type="caution">
    <text evidence="9">The sequence shown here is derived from an EMBL/GenBank/DDBJ whole genome shotgun (WGS) entry which is preliminary data.</text>
</comment>
<dbReference type="Pfam" id="PF21338">
    <property type="entry name" value="Top1B_N_bact"/>
    <property type="match status" value="1"/>
</dbReference>
<feature type="domain" description="DNA topoisomerase IB N-terminal" evidence="8">
    <location>
        <begin position="65"/>
        <end position="113"/>
    </location>
</feature>
<gene>
    <name evidence="9" type="primary">pslN</name>
    <name evidence="9" type="ORF">GCM10007423_48500</name>
</gene>
<dbReference type="InterPro" id="IPR001631">
    <property type="entry name" value="TopoI"/>
</dbReference>
<evidence type="ECO:0000256" key="1">
    <source>
        <dbReference type="ARBA" id="ARBA00000213"/>
    </source>
</evidence>
<evidence type="ECO:0000256" key="3">
    <source>
        <dbReference type="ARBA" id="ARBA00012891"/>
    </source>
</evidence>
<dbReference type="InterPro" id="IPR014711">
    <property type="entry name" value="TopoI_cat_a-hlx-sub_euk"/>
</dbReference>
<proteinExistence type="inferred from homology"/>
<evidence type="ECO:0000313" key="9">
    <source>
        <dbReference type="EMBL" id="GGH47781.1"/>
    </source>
</evidence>
<dbReference type="InterPro" id="IPR013500">
    <property type="entry name" value="TopoI_cat_euk"/>
</dbReference>
<organism evidence="9 10">
    <name type="scientific">Dyadobacter endophyticus</name>
    <dbReference type="NCBI Taxonomy" id="1749036"/>
    <lineage>
        <taxon>Bacteria</taxon>
        <taxon>Pseudomonadati</taxon>
        <taxon>Bacteroidota</taxon>
        <taxon>Cytophagia</taxon>
        <taxon>Cytophagales</taxon>
        <taxon>Spirosomataceae</taxon>
        <taxon>Dyadobacter</taxon>
    </lineage>
</organism>
<evidence type="ECO:0000256" key="2">
    <source>
        <dbReference type="ARBA" id="ARBA00006645"/>
    </source>
</evidence>
<keyword evidence="6" id="KW-0413">Isomerase</keyword>
<name>A0ABQ1Z2H6_9BACT</name>
<dbReference type="InterPro" id="IPR035447">
    <property type="entry name" value="DNA_topo_I_N_sf"/>
</dbReference>
<dbReference type="Gene3D" id="3.90.15.10">
    <property type="entry name" value="Topoisomerase I, Chain A, domain 3"/>
    <property type="match status" value="1"/>
</dbReference>
<dbReference type="PROSITE" id="PS52038">
    <property type="entry name" value="TOPO_IB_2"/>
    <property type="match status" value="1"/>
</dbReference>
<keyword evidence="5" id="KW-0238">DNA-binding</keyword>